<comment type="caution">
    <text evidence="7">The sequence shown here is derived from an EMBL/GenBank/DDBJ whole genome shotgun (WGS) entry which is preliminary data.</text>
</comment>
<gene>
    <name evidence="7" type="primary">argF</name>
    <name evidence="7" type="ORF">HY544_02010</name>
</gene>
<keyword evidence="1 4" id="KW-0808">Transferase</keyword>
<dbReference type="GO" id="GO:0042450">
    <property type="term" value="P:L-arginine biosynthetic process via ornithine"/>
    <property type="evidence" value="ECO:0007669"/>
    <property type="project" value="UniProtKB-UniRule"/>
</dbReference>
<evidence type="ECO:0000259" key="5">
    <source>
        <dbReference type="Pfam" id="PF00185"/>
    </source>
</evidence>
<evidence type="ECO:0000256" key="4">
    <source>
        <dbReference type="RuleBase" id="RU003634"/>
    </source>
</evidence>
<evidence type="ECO:0000256" key="1">
    <source>
        <dbReference type="ARBA" id="ARBA00022679"/>
    </source>
</evidence>
<evidence type="ECO:0000256" key="3">
    <source>
        <dbReference type="NCBIfam" id="TIGR00658"/>
    </source>
</evidence>
<dbReference type="PANTHER" id="PTHR45753:SF3">
    <property type="entry name" value="ORNITHINE TRANSCARBAMYLASE, MITOCHONDRIAL"/>
    <property type="match status" value="1"/>
</dbReference>
<sequence length="305" mass="33024">MNHLLSLEGFTPGKISSLIRLGKAMKKAPLGHSSKLRGKTLLSIFEKPSFRTRISFELAMLQLGGHAITIDSQATPMCGKESIEDTAKVAGRYVDVIMARLYSHEKLTKLAQNSQVPVINGLTDKYHPCQVLSDLLTITEKKGKLKGLKLAYFGDADNNVTHCLILGCALMGIDISVACPAGHEPQPGVMEMAKDASAGSKTEVMRDAAAAAKGADIIYTDSWMSYHVSESEKEARIKAFAPYRVTAGVLGLAKKDAIFMNCLPAQRGMEQTAEVIDGPQSVVFDQAENRLHMQKAILLYAMGLA</sequence>
<dbReference type="GO" id="GO:0004585">
    <property type="term" value="F:ornithine carbamoyltransferase activity"/>
    <property type="evidence" value="ECO:0007669"/>
    <property type="project" value="UniProtKB-UniRule"/>
</dbReference>
<evidence type="ECO:0000256" key="2">
    <source>
        <dbReference type="ARBA" id="ARBA00048772"/>
    </source>
</evidence>
<dbReference type="FunFam" id="3.40.50.1370:FF:000008">
    <property type="entry name" value="Ornithine carbamoyltransferase"/>
    <property type="match status" value="1"/>
</dbReference>
<dbReference type="Proteomes" id="UP000732298">
    <property type="component" value="Unassembled WGS sequence"/>
</dbReference>
<dbReference type="GO" id="GO:0016597">
    <property type="term" value="F:amino acid binding"/>
    <property type="evidence" value="ECO:0007669"/>
    <property type="project" value="InterPro"/>
</dbReference>
<dbReference type="SUPFAM" id="SSF53671">
    <property type="entry name" value="Aspartate/ornithine carbamoyltransferase"/>
    <property type="match status" value="1"/>
</dbReference>
<reference evidence="7" key="1">
    <citation type="submission" date="2020-07" db="EMBL/GenBank/DDBJ databases">
        <title>Huge and variable diversity of episymbiotic CPR bacteria and DPANN archaea in groundwater ecosystems.</title>
        <authorList>
            <person name="He C.Y."/>
            <person name="Keren R."/>
            <person name="Whittaker M."/>
            <person name="Farag I.F."/>
            <person name="Doudna J."/>
            <person name="Cate J.H.D."/>
            <person name="Banfield J.F."/>
        </authorList>
    </citation>
    <scope>NUCLEOTIDE SEQUENCE</scope>
    <source>
        <strain evidence="7">NC_groundwater_1296_Ag_S-0.2um_52_80</strain>
    </source>
</reference>
<dbReference type="InterPro" id="IPR006131">
    <property type="entry name" value="Asp_carbamoyltransf_Asp/Orn-bd"/>
</dbReference>
<dbReference type="InterPro" id="IPR036901">
    <property type="entry name" value="Asp/Orn_carbamoylTrfase_sf"/>
</dbReference>
<dbReference type="Gene3D" id="3.40.50.1370">
    <property type="entry name" value="Aspartate/ornithine carbamoyltransferase"/>
    <property type="match status" value="2"/>
</dbReference>
<comment type="similarity">
    <text evidence="4">Belongs to the aspartate/ornithine carbamoyltransferase superfamily.</text>
</comment>
<dbReference type="EC" id="2.1.3.3" evidence="3"/>
<dbReference type="GO" id="GO:0019240">
    <property type="term" value="P:citrulline biosynthetic process"/>
    <property type="evidence" value="ECO:0007669"/>
    <property type="project" value="TreeGrafter"/>
</dbReference>
<proteinExistence type="inferred from homology"/>
<dbReference type="InterPro" id="IPR006130">
    <property type="entry name" value="Asp/Orn_carbamoylTrfase"/>
</dbReference>
<dbReference type="PRINTS" id="PR00102">
    <property type="entry name" value="OTCASE"/>
</dbReference>
<comment type="catalytic activity">
    <reaction evidence="2">
        <text>carbamoyl phosphate + L-ornithine = L-citrulline + phosphate + H(+)</text>
        <dbReference type="Rhea" id="RHEA:19513"/>
        <dbReference type="ChEBI" id="CHEBI:15378"/>
        <dbReference type="ChEBI" id="CHEBI:43474"/>
        <dbReference type="ChEBI" id="CHEBI:46911"/>
        <dbReference type="ChEBI" id="CHEBI:57743"/>
        <dbReference type="ChEBI" id="CHEBI:58228"/>
        <dbReference type="EC" id="2.1.3.3"/>
    </reaction>
</comment>
<dbReference type="InterPro" id="IPR006132">
    <property type="entry name" value="Asp/Orn_carbamoyltranf_P-bd"/>
</dbReference>
<evidence type="ECO:0000313" key="7">
    <source>
        <dbReference type="EMBL" id="MBI4210260.1"/>
    </source>
</evidence>
<feature type="domain" description="Aspartate/ornithine carbamoyltransferase carbamoyl-P binding" evidence="6">
    <location>
        <begin position="3"/>
        <end position="140"/>
    </location>
</feature>
<accession>A0A8T3YKP0</accession>
<evidence type="ECO:0000313" key="8">
    <source>
        <dbReference type="Proteomes" id="UP000732298"/>
    </source>
</evidence>
<dbReference type="PRINTS" id="PR00100">
    <property type="entry name" value="AOTCASE"/>
</dbReference>
<dbReference type="AlphaFoldDB" id="A0A8T3YKP0"/>
<feature type="domain" description="Aspartate/ornithine carbamoyltransferase Asp/Orn-binding" evidence="5">
    <location>
        <begin position="146"/>
        <end position="300"/>
    </location>
</feature>
<organism evidence="7 8">
    <name type="scientific">Candidatus Iainarchaeum sp</name>
    <dbReference type="NCBI Taxonomy" id="3101447"/>
    <lineage>
        <taxon>Archaea</taxon>
        <taxon>Candidatus Iainarchaeota</taxon>
        <taxon>Candidatus Iainarchaeia</taxon>
        <taxon>Candidatus Iainarchaeales</taxon>
        <taxon>Candidatus Iainarchaeaceae</taxon>
        <taxon>Candidatus Iainarchaeum</taxon>
    </lineage>
</organism>
<evidence type="ECO:0000259" key="6">
    <source>
        <dbReference type="Pfam" id="PF02729"/>
    </source>
</evidence>
<dbReference type="Pfam" id="PF00185">
    <property type="entry name" value="OTCace"/>
    <property type="match status" value="1"/>
</dbReference>
<dbReference type="InterPro" id="IPR002292">
    <property type="entry name" value="Orn/put_carbamltrans"/>
</dbReference>
<dbReference type="NCBIfam" id="TIGR00658">
    <property type="entry name" value="orni_carb_tr"/>
    <property type="match status" value="1"/>
</dbReference>
<name>A0A8T3YKP0_9ARCH</name>
<protein>
    <recommendedName>
        <fullName evidence="3">Ornithine carbamoyltransferase</fullName>
        <ecNumber evidence="3">2.1.3.3</ecNumber>
    </recommendedName>
</protein>
<dbReference type="EMBL" id="JACQPB010000025">
    <property type="protein sequence ID" value="MBI4210260.1"/>
    <property type="molecule type" value="Genomic_DNA"/>
</dbReference>
<dbReference type="PANTHER" id="PTHR45753">
    <property type="entry name" value="ORNITHINE CARBAMOYLTRANSFERASE, MITOCHONDRIAL"/>
    <property type="match status" value="1"/>
</dbReference>
<dbReference type="Pfam" id="PF02729">
    <property type="entry name" value="OTCace_N"/>
    <property type="match status" value="1"/>
</dbReference>
<dbReference type="NCBIfam" id="NF001986">
    <property type="entry name" value="PRK00779.1"/>
    <property type="match status" value="1"/>
</dbReference>